<evidence type="ECO:0000313" key="3">
    <source>
        <dbReference type="EMBL" id="GAA4333681.1"/>
    </source>
</evidence>
<dbReference type="CDD" id="cd03360">
    <property type="entry name" value="LbH_AT_putative"/>
    <property type="match status" value="1"/>
</dbReference>
<reference evidence="4" key="1">
    <citation type="journal article" date="2019" name="Int. J. Syst. Evol. Microbiol.">
        <title>The Global Catalogue of Microorganisms (GCM) 10K type strain sequencing project: providing services to taxonomists for standard genome sequencing and annotation.</title>
        <authorList>
            <consortium name="The Broad Institute Genomics Platform"/>
            <consortium name="The Broad Institute Genome Sequencing Center for Infectious Disease"/>
            <person name="Wu L."/>
            <person name="Ma J."/>
        </authorList>
    </citation>
    <scope>NUCLEOTIDE SEQUENCE [LARGE SCALE GENOMIC DNA]</scope>
    <source>
        <strain evidence="4">JCM 17666</strain>
    </source>
</reference>
<feature type="domain" description="PglD N-terminal" evidence="2">
    <location>
        <begin position="4"/>
        <end position="80"/>
    </location>
</feature>
<evidence type="ECO:0000256" key="1">
    <source>
        <dbReference type="ARBA" id="ARBA00007274"/>
    </source>
</evidence>
<evidence type="ECO:0000313" key="4">
    <source>
        <dbReference type="Proteomes" id="UP001501671"/>
    </source>
</evidence>
<dbReference type="InterPro" id="IPR011004">
    <property type="entry name" value="Trimer_LpxA-like_sf"/>
</dbReference>
<evidence type="ECO:0000259" key="2">
    <source>
        <dbReference type="Pfam" id="PF17836"/>
    </source>
</evidence>
<sequence>MKTLAILGAGGHGRVVADAAEASGQWDEIFFFDDSWPDRTCNGPWQIVGNTKQLENDAKHYGGIVIAIGINRIRLRLSQEMEFKGGRLAVIVHPHATISRHAKVGKGSVVFAGAVVNIGATVGHACIINTGATVDHDCQLADGVHISPGANLAGTVNVGTCAWIGAGAAVRQQIAIGADVVVGVGAAVVHDQPAGVTVVGNPAKVLRTS</sequence>
<dbReference type="NCBIfam" id="TIGR03570">
    <property type="entry name" value="NeuD_NnaD"/>
    <property type="match status" value="1"/>
</dbReference>
<dbReference type="Proteomes" id="UP001501671">
    <property type="component" value="Unassembled WGS sequence"/>
</dbReference>
<dbReference type="RefSeq" id="WP_345249926.1">
    <property type="nucleotide sequence ID" value="NZ_BAABFO010000011.1"/>
</dbReference>
<comment type="similarity">
    <text evidence="1">Belongs to the transferase hexapeptide repeat family.</text>
</comment>
<protein>
    <recommendedName>
        <fullName evidence="2">PglD N-terminal domain-containing protein</fullName>
    </recommendedName>
</protein>
<dbReference type="PANTHER" id="PTHR43300:SF7">
    <property type="entry name" value="UDP-N-ACETYLBACILLOSAMINE N-ACETYLTRANSFERASE"/>
    <property type="match status" value="1"/>
</dbReference>
<dbReference type="SUPFAM" id="SSF51161">
    <property type="entry name" value="Trimeric LpxA-like enzymes"/>
    <property type="match status" value="1"/>
</dbReference>
<dbReference type="PANTHER" id="PTHR43300">
    <property type="entry name" value="ACETYLTRANSFERASE"/>
    <property type="match status" value="1"/>
</dbReference>
<dbReference type="EMBL" id="BAABFO010000011">
    <property type="protein sequence ID" value="GAA4333681.1"/>
    <property type="molecule type" value="Genomic_DNA"/>
</dbReference>
<organism evidence="3 4">
    <name type="scientific">Pigmentiphaga soli</name>
    <dbReference type="NCBI Taxonomy" id="1007095"/>
    <lineage>
        <taxon>Bacteria</taxon>
        <taxon>Pseudomonadati</taxon>
        <taxon>Pseudomonadota</taxon>
        <taxon>Betaproteobacteria</taxon>
        <taxon>Burkholderiales</taxon>
        <taxon>Alcaligenaceae</taxon>
        <taxon>Pigmentiphaga</taxon>
    </lineage>
</organism>
<comment type="caution">
    <text evidence="3">The sequence shown here is derived from an EMBL/GenBank/DDBJ whole genome shotgun (WGS) entry which is preliminary data.</text>
</comment>
<name>A0ABP8H3X6_9BURK</name>
<gene>
    <name evidence="3" type="ORF">GCM10023144_25200</name>
</gene>
<dbReference type="InterPro" id="IPR050179">
    <property type="entry name" value="Trans_hexapeptide_repeat"/>
</dbReference>
<keyword evidence="4" id="KW-1185">Reference proteome</keyword>
<dbReference type="InterPro" id="IPR041561">
    <property type="entry name" value="PglD_N"/>
</dbReference>
<dbReference type="InterPro" id="IPR020019">
    <property type="entry name" value="AcTrfase_PglD-like"/>
</dbReference>
<proteinExistence type="inferred from homology"/>
<dbReference type="Gene3D" id="3.40.50.20">
    <property type="match status" value="1"/>
</dbReference>
<dbReference type="Pfam" id="PF17836">
    <property type="entry name" value="PglD_N"/>
    <property type="match status" value="1"/>
</dbReference>
<dbReference type="Gene3D" id="2.160.10.10">
    <property type="entry name" value="Hexapeptide repeat proteins"/>
    <property type="match status" value="1"/>
</dbReference>
<accession>A0ABP8H3X6</accession>